<dbReference type="Pfam" id="PF13472">
    <property type="entry name" value="Lipase_GDSL_2"/>
    <property type="match status" value="1"/>
</dbReference>
<organism evidence="2">
    <name type="scientific">marine sediment metagenome</name>
    <dbReference type="NCBI Taxonomy" id="412755"/>
    <lineage>
        <taxon>unclassified sequences</taxon>
        <taxon>metagenomes</taxon>
        <taxon>ecological metagenomes</taxon>
    </lineage>
</organism>
<feature type="non-terminal residue" evidence="2">
    <location>
        <position position="1"/>
    </location>
</feature>
<dbReference type="PANTHER" id="PTHR30383:SF24">
    <property type="entry name" value="THIOESTERASE 1_PROTEASE 1_LYSOPHOSPHOLIPASE L1"/>
    <property type="match status" value="1"/>
</dbReference>
<dbReference type="AlphaFoldDB" id="X0S2K6"/>
<evidence type="ECO:0000313" key="2">
    <source>
        <dbReference type="EMBL" id="GAF75289.1"/>
    </source>
</evidence>
<evidence type="ECO:0000259" key="1">
    <source>
        <dbReference type="Pfam" id="PF13472"/>
    </source>
</evidence>
<dbReference type="InterPro" id="IPR051532">
    <property type="entry name" value="Ester_Hydrolysis_Enzymes"/>
</dbReference>
<dbReference type="InterPro" id="IPR013830">
    <property type="entry name" value="SGNH_hydro"/>
</dbReference>
<accession>X0S2K6</accession>
<sequence length="142" mass="15548">AGVPGNTTADALKRLEHDVFAHRPRVVVVLLGGNDYLRKIPIAETRRNLDAIVRICQEQGAMVAVVGIKIGVFKDAFGELYEEIAEARGALYVKNIWQGIFGNPKLMSDSIHPNTAGYRLMAERFAVELEALLEASEQAGKS</sequence>
<protein>
    <recommendedName>
        <fullName evidence="1">SGNH hydrolase-type esterase domain-containing protein</fullName>
    </recommendedName>
</protein>
<name>X0S2K6_9ZZZZ</name>
<comment type="caution">
    <text evidence="2">The sequence shown here is derived from an EMBL/GenBank/DDBJ whole genome shotgun (WGS) entry which is preliminary data.</text>
</comment>
<reference evidence="2" key="1">
    <citation type="journal article" date="2014" name="Front. Microbiol.">
        <title>High frequency of phylogenetically diverse reductive dehalogenase-homologous genes in deep subseafloor sedimentary metagenomes.</title>
        <authorList>
            <person name="Kawai M."/>
            <person name="Futagami T."/>
            <person name="Toyoda A."/>
            <person name="Takaki Y."/>
            <person name="Nishi S."/>
            <person name="Hori S."/>
            <person name="Arai W."/>
            <person name="Tsubouchi T."/>
            <person name="Morono Y."/>
            <person name="Uchiyama I."/>
            <person name="Ito T."/>
            <person name="Fujiyama A."/>
            <person name="Inagaki F."/>
            <person name="Takami H."/>
        </authorList>
    </citation>
    <scope>NUCLEOTIDE SEQUENCE</scope>
    <source>
        <strain evidence="2">Expedition CK06-06</strain>
    </source>
</reference>
<dbReference type="InterPro" id="IPR036514">
    <property type="entry name" value="SGNH_hydro_sf"/>
</dbReference>
<gene>
    <name evidence="2" type="ORF">S01H1_10913</name>
</gene>
<dbReference type="SUPFAM" id="SSF52266">
    <property type="entry name" value="SGNH hydrolase"/>
    <property type="match status" value="1"/>
</dbReference>
<feature type="domain" description="SGNH hydrolase-type esterase" evidence="1">
    <location>
        <begin position="1"/>
        <end position="120"/>
    </location>
</feature>
<dbReference type="Gene3D" id="3.40.50.1110">
    <property type="entry name" value="SGNH hydrolase"/>
    <property type="match status" value="1"/>
</dbReference>
<dbReference type="GO" id="GO:0004622">
    <property type="term" value="F:phosphatidylcholine lysophospholipase activity"/>
    <property type="evidence" value="ECO:0007669"/>
    <property type="project" value="TreeGrafter"/>
</dbReference>
<proteinExistence type="predicted"/>
<dbReference type="EMBL" id="BARS01005560">
    <property type="protein sequence ID" value="GAF75289.1"/>
    <property type="molecule type" value="Genomic_DNA"/>
</dbReference>
<dbReference type="PANTHER" id="PTHR30383">
    <property type="entry name" value="THIOESTERASE 1/PROTEASE 1/LYSOPHOSPHOLIPASE L1"/>
    <property type="match status" value="1"/>
</dbReference>